<evidence type="ECO:0000256" key="1">
    <source>
        <dbReference type="PROSITE-ProRule" id="PRU00371"/>
    </source>
</evidence>
<gene>
    <name evidence="3" type="ORF">g.178713</name>
</gene>
<feature type="domain" description="BESS" evidence="2">
    <location>
        <begin position="53"/>
        <end position="92"/>
    </location>
</feature>
<organism evidence="3">
    <name type="scientific">Sipha flava</name>
    <name type="common">yellow sugarcane aphid</name>
    <dbReference type="NCBI Taxonomy" id="143950"/>
    <lineage>
        <taxon>Eukaryota</taxon>
        <taxon>Metazoa</taxon>
        <taxon>Ecdysozoa</taxon>
        <taxon>Arthropoda</taxon>
        <taxon>Hexapoda</taxon>
        <taxon>Insecta</taxon>
        <taxon>Pterygota</taxon>
        <taxon>Neoptera</taxon>
        <taxon>Paraneoptera</taxon>
        <taxon>Hemiptera</taxon>
        <taxon>Sternorrhyncha</taxon>
        <taxon>Aphidomorpha</taxon>
        <taxon>Aphidoidea</taxon>
        <taxon>Aphididae</taxon>
        <taxon>Sipha</taxon>
    </lineage>
</organism>
<reference evidence="3" key="1">
    <citation type="submission" date="2018-04" db="EMBL/GenBank/DDBJ databases">
        <title>Transcriptome assembly of Sipha flava.</title>
        <authorList>
            <person name="Scully E.D."/>
            <person name="Geib S.M."/>
            <person name="Palmer N.A."/>
            <person name="Koch K."/>
            <person name="Bradshaw J."/>
            <person name="Heng-Moss T."/>
            <person name="Sarath G."/>
        </authorList>
    </citation>
    <scope>NUCLEOTIDE SEQUENCE</scope>
</reference>
<evidence type="ECO:0000259" key="2">
    <source>
        <dbReference type="PROSITE" id="PS51031"/>
    </source>
</evidence>
<proteinExistence type="predicted"/>
<sequence>MSDSPSHSYAGKHIRSKEDKISVILSKRSKDSILSIQEQNKLLATSMKNLCKEDDIDIFFKSVAMTVKKMPPQAIKEAKLKTLTLITEIYDKYLTHQKLPYQIPPDYNNMYQCQLSSLANSYSTSISSQGFLPFNYGDESNA</sequence>
<name>A0A2S2QR61_9HEMI</name>
<dbReference type="InterPro" id="IPR004210">
    <property type="entry name" value="BESS_motif"/>
</dbReference>
<dbReference type="PROSITE" id="PS51031">
    <property type="entry name" value="BESS"/>
    <property type="match status" value="1"/>
</dbReference>
<dbReference type="OrthoDB" id="6587504at2759"/>
<keyword evidence="1" id="KW-0539">Nucleus</keyword>
<comment type="subcellular location">
    <subcellularLocation>
        <location evidence="1">Nucleus</location>
    </subcellularLocation>
</comment>
<accession>A0A2S2QR61</accession>
<evidence type="ECO:0000313" key="3">
    <source>
        <dbReference type="EMBL" id="MBY80225.1"/>
    </source>
</evidence>
<dbReference type="AlphaFoldDB" id="A0A2S2QR61"/>
<dbReference type="GO" id="GO:0003677">
    <property type="term" value="F:DNA binding"/>
    <property type="evidence" value="ECO:0007669"/>
    <property type="project" value="InterPro"/>
</dbReference>
<dbReference type="EMBL" id="GGMS01011022">
    <property type="protein sequence ID" value="MBY80225.1"/>
    <property type="molecule type" value="Transcribed_RNA"/>
</dbReference>
<protein>
    <recommendedName>
        <fullName evidence="2">BESS domain-containing protein</fullName>
    </recommendedName>
</protein>
<dbReference type="GO" id="GO:0005634">
    <property type="term" value="C:nucleus"/>
    <property type="evidence" value="ECO:0007669"/>
    <property type="project" value="UniProtKB-SubCell"/>
</dbReference>